<dbReference type="EMBL" id="CAJNOQ010000003">
    <property type="protein sequence ID" value="CAF0737114.1"/>
    <property type="molecule type" value="Genomic_DNA"/>
</dbReference>
<sequence>MLTQLQTLSNRNQVGRECLYAWYPEVIDRNQPAPDAREIYINNGINKDLIRNGNECINRYEQSITPSEQIYRSAETINEALTTPWALHYEVKRRPASPNIASNEKYSEMSTLVEQPRRLKSAPLLRGMPPTPILNIPQPRNLGVFRQLHEQNQDIKPPRSSSAKARLNTSTNSNQDTTHKEQTTIPRQTQSAHVSRSQSLKHRNNGKLSDNEIQMLFTKVYGKPASQPTPPPCTDQVIITQIEPSSPTPQPIYAYTKANSWCGELPKDNEDDKDIERKSVVSEIPLNPYYIHRPGVIAIPNADKKPVVFVTNSNDNKNIKRRFKMRKSKKHDSKRHLLNEPLLALTPMYDGNYSNIEPRKADYTNNTFSVEAGGVKLIYDPNISLEDPSPQLTKYLVNGRLYLIKNQRYNFIDNVDTKELEKYNENLKLHERPKYYQTIPIEKFKPTTAPPELHYNASETYFYNTVPKQSQRYVVSPNWISEDLNVHKISLRNRPQTSPTPALYRRDVALAC</sequence>
<accession>A0A813NEU2</accession>
<reference evidence="2" key="1">
    <citation type="submission" date="2021-02" db="EMBL/GenBank/DDBJ databases">
        <authorList>
            <person name="Nowell W R."/>
        </authorList>
    </citation>
    <scope>NUCLEOTIDE SEQUENCE</scope>
</reference>
<feature type="compositionally biased region" description="Polar residues" evidence="1">
    <location>
        <begin position="183"/>
        <end position="198"/>
    </location>
</feature>
<protein>
    <submittedName>
        <fullName evidence="2">Uncharacterized protein</fullName>
    </submittedName>
</protein>
<dbReference type="AlphaFoldDB" id="A0A813NEU2"/>
<evidence type="ECO:0000313" key="2">
    <source>
        <dbReference type="EMBL" id="CAF0737114.1"/>
    </source>
</evidence>
<evidence type="ECO:0000313" key="3">
    <source>
        <dbReference type="EMBL" id="CAF3515113.1"/>
    </source>
</evidence>
<evidence type="ECO:0000313" key="4">
    <source>
        <dbReference type="Proteomes" id="UP000663829"/>
    </source>
</evidence>
<evidence type="ECO:0000256" key="1">
    <source>
        <dbReference type="SAM" id="MobiDB-lite"/>
    </source>
</evidence>
<dbReference type="OrthoDB" id="10022495at2759"/>
<comment type="caution">
    <text evidence="2">The sequence shown here is derived from an EMBL/GenBank/DDBJ whole genome shotgun (WGS) entry which is preliminary data.</text>
</comment>
<organism evidence="2 4">
    <name type="scientific">Didymodactylos carnosus</name>
    <dbReference type="NCBI Taxonomy" id="1234261"/>
    <lineage>
        <taxon>Eukaryota</taxon>
        <taxon>Metazoa</taxon>
        <taxon>Spiralia</taxon>
        <taxon>Gnathifera</taxon>
        <taxon>Rotifera</taxon>
        <taxon>Eurotatoria</taxon>
        <taxon>Bdelloidea</taxon>
        <taxon>Philodinida</taxon>
        <taxon>Philodinidae</taxon>
        <taxon>Didymodactylos</taxon>
    </lineage>
</organism>
<dbReference type="Proteomes" id="UP000663829">
    <property type="component" value="Unassembled WGS sequence"/>
</dbReference>
<feature type="compositionally biased region" description="Polar residues" evidence="1">
    <location>
        <begin position="159"/>
        <end position="176"/>
    </location>
</feature>
<name>A0A813NEU2_9BILA</name>
<dbReference type="EMBL" id="CAJOBC010000003">
    <property type="protein sequence ID" value="CAF3515113.1"/>
    <property type="molecule type" value="Genomic_DNA"/>
</dbReference>
<dbReference type="Proteomes" id="UP000681722">
    <property type="component" value="Unassembled WGS sequence"/>
</dbReference>
<gene>
    <name evidence="2" type="ORF">GPM918_LOCUS46</name>
    <name evidence="3" type="ORF">SRO942_LOCUS47</name>
</gene>
<keyword evidence="4" id="KW-1185">Reference proteome</keyword>
<proteinExistence type="predicted"/>
<feature type="region of interest" description="Disordered" evidence="1">
    <location>
        <begin position="151"/>
        <end position="206"/>
    </location>
</feature>